<dbReference type="AlphaFoldDB" id="A0A0H3VYP3"/>
<geneLocation type="plasmid" evidence="1">
    <name>pHXY0908</name>
</geneLocation>
<keyword evidence="1" id="KW-0614">Plasmid</keyword>
<reference evidence="1" key="1">
    <citation type="submission" date="2014-09" db="EMBL/GenBank/DDBJ databases">
        <title>Complete sequence of a oqxAB-harboring IncHI2 plasmid from a Salmonella Typhimurium strain.</title>
        <authorList>
            <person name="Li L.Jr."/>
            <person name="Sun J."/>
            <person name="Deng H."/>
            <person name="Liu Y."/>
        </authorList>
    </citation>
    <scope>NUCLEOTIDE SEQUENCE</scope>
    <source>
        <strain evidence="1">GDS147</strain>
        <plasmid evidence="1">pHXY0908</plasmid>
    </source>
</reference>
<reference evidence="3" key="3">
    <citation type="submission" date="2017-10" db="EMBL/GenBank/DDBJ databases">
        <title>Salmonella enterica Serovar Typhimurium strain JZ26 plasmid pJZ26, complete sequence.</title>
        <authorList>
            <person name="Li Y."/>
        </authorList>
    </citation>
    <scope>NUCLEOTIDE SEQUENCE</scope>
    <source>
        <strain evidence="3">JZ26</strain>
        <plasmid evidence="3">pJZ26</plasmid>
    </source>
</reference>
<geneLocation type="plasmid" evidence="3">
    <name>pJZ26</name>
</geneLocation>
<name>A0A0H3VYP3_SALTM</name>
<accession>A0A0H3VYP3</accession>
<protein>
    <submittedName>
        <fullName evidence="1">Uncharacterized protein</fullName>
    </submittedName>
</protein>
<reference evidence="2" key="2">
    <citation type="submission" date="2015-07" db="EMBL/GenBank/DDBJ databases">
        <title>Inchi2 plasmids mediate dissemination of oqxab in Salmonella typhimurium.</title>
        <authorList>
            <person name="Wong M.H."/>
            <person name="Chen S."/>
        </authorList>
    </citation>
    <scope>NUCLEOTIDE SEQUENCE</scope>
    <source>
        <strain evidence="2">ST06-53</strain>
        <plasmid evidence="2">pHK0653</plasmid>
    </source>
</reference>
<sequence>MVYFLFVLTIKWVKINLLTWRIFNATVPAAPGIKGKPS</sequence>
<dbReference type="EMBL" id="MG372114">
    <property type="protein sequence ID" value="AXJ98893.1"/>
    <property type="molecule type" value="Genomic_DNA"/>
</dbReference>
<proteinExistence type="predicted"/>
<evidence type="ECO:0000313" key="3">
    <source>
        <dbReference type="EMBL" id="AXJ98893.1"/>
    </source>
</evidence>
<evidence type="ECO:0000313" key="1">
    <source>
        <dbReference type="EMBL" id="AKG90053.1"/>
    </source>
</evidence>
<dbReference type="EMBL" id="KT334335">
    <property type="protein sequence ID" value="ALI92818.1"/>
    <property type="molecule type" value="Genomic_DNA"/>
</dbReference>
<organism evidence="1">
    <name type="scientific">Salmonella typhimurium</name>
    <dbReference type="NCBI Taxonomy" id="90371"/>
    <lineage>
        <taxon>Bacteria</taxon>
        <taxon>Pseudomonadati</taxon>
        <taxon>Pseudomonadota</taxon>
        <taxon>Gammaproteobacteria</taxon>
        <taxon>Enterobacterales</taxon>
        <taxon>Enterobacteriaceae</taxon>
        <taxon>Salmonella</taxon>
    </lineage>
</organism>
<dbReference type="EMBL" id="KM877269">
    <property type="protein sequence ID" value="AKG90053.1"/>
    <property type="molecule type" value="Genomic_DNA"/>
</dbReference>
<evidence type="ECO:0000313" key="2">
    <source>
        <dbReference type="EMBL" id="ALI92818.1"/>
    </source>
</evidence>
<geneLocation type="plasmid" evidence="2">
    <name>pHK0653</name>
</geneLocation>